<accession>A0AAD8LJ81</accession>
<gene>
    <name evidence="2" type="ORF">BgAZ_404680</name>
</gene>
<sequence>MAHAMTLASTTVPIAPHAYVSLPAKEKVDFDYNCPNGVCLTRFHDRVFRYTPTKEQSTWHYWFTYSPLFLVGFLALALVVWLAITCHWRYKAYEDALQQRLCDAISEEEREIDV</sequence>
<dbReference type="Proteomes" id="UP001230268">
    <property type="component" value="Unassembled WGS sequence"/>
</dbReference>
<organism evidence="2 3">
    <name type="scientific">Babesia gibsoni</name>
    <dbReference type="NCBI Taxonomy" id="33632"/>
    <lineage>
        <taxon>Eukaryota</taxon>
        <taxon>Sar</taxon>
        <taxon>Alveolata</taxon>
        <taxon>Apicomplexa</taxon>
        <taxon>Aconoidasida</taxon>
        <taxon>Piroplasmida</taxon>
        <taxon>Babesiidae</taxon>
        <taxon>Babesia</taxon>
    </lineage>
</organism>
<protein>
    <submittedName>
        <fullName evidence="2">Uncharacterized protein</fullName>
    </submittedName>
</protein>
<dbReference type="EMBL" id="JAVEPI010000004">
    <property type="protein sequence ID" value="KAK1442438.1"/>
    <property type="molecule type" value="Genomic_DNA"/>
</dbReference>
<evidence type="ECO:0000256" key="1">
    <source>
        <dbReference type="SAM" id="Phobius"/>
    </source>
</evidence>
<reference evidence="2" key="1">
    <citation type="submission" date="2023-08" db="EMBL/GenBank/DDBJ databases">
        <title>Draft sequence of the Babesia gibsoni genome.</title>
        <authorList>
            <person name="Yamagishi J.Y."/>
            <person name="Xuan X.X."/>
        </authorList>
    </citation>
    <scope>NUCLEOTIDE SEQUENCE</scope>
    <source>
        <strain evidence="2">Azabu</strain>
    </source>
</reference>
<name>A0AAD8LJ81_BABGI</name>
<evidence type="ECO:0000313" key="2">
    <source>
        <dbReference type="EMBL" id="KAK1442438.1"/>
    </source>
</evidence>
<evidence type="ECO:0000313" key="3">
    <source>
        <dbReference type="Proteomes" id="UP001230268"/>
    </source>
</evidence>
<keyword evidence="1" id="KW-0812">Transmembrane</keyword>
<proteinExistence type="predicted"/>
<comment type="caution">
    <text evidence="2">The sequence shown here is derived from an EMBL/GenBank/DDBJ whole genome shotgun (WGS) entry which is preliminary data.</text>
</comment>
<feature type="transmembrane region" description="Helical" evidence="1">
    <location>
        <begin position="62"/>
        <end position="84"/>
    </location>
</feature>
<keyword evidence="1" id="KW-1133">Transmembrane helix</keyword>
<keyword evidence="1" id="KW-0472">Membrane</keyword>
<dbReference type="AlphaFoldDB" id="A0AAD8LJ81"/>
<keyword evidence="3" id="KW-1185">Reference proteome</keyword>